<name>A0A515ERY6_9BURK</name>
<sequence length="211" mass="22263">MTDMTSSASHSDEYLSTLFDGQVEGLSGLGAAEELGSSPDLETTWISYQVLGQVMRGEPEDPIAAQSFLANFERRLAREAVVPIAAPLDTALREVSVRADAPPAVAVSNFKSRWKPMVAIIASVLSGALGLGLLQQTALVQVAEVSQPKAVIIEATNAPVEFVVDSTGPAVMIRDPALDALLAAHQLQGGHSALQMPSGFLRNATFERPAK</sequence>
<keyword evidence="3" id="KW-1185">Reference proteome</keyword>
<evidence type="ECO:0000259" key="1">
    <source>
        <dbReference type="Pfam" id="PF03872"/>
    </source>
</evidence>
<proteinExistence type="predicted"/>
<organism evidence="2 3">
    <name type="scientific">Rhodoferax aquaticus</name>
    <dbReference type="NCBI Taxonomy" id="2527691"/>
    <lineage>
        <taxon>Bacteria</taxon>
        <taxon>Pseudomonadati</taxon>
        <taxon>Pseudomonadota</taxon>
        <taxon>Betaproteobacteria</taxon>
        <taxon>Burkholderiales</taxon>
        <taxon>Comamonadaceae</taxon>
        <taxon>Rhodoferax</taxon>
    </lineage>
</organism>
<dbReference type="EMBL" id="CP036282">
    <property type="protein sequence ID" value="QDL55424.1"/>
    <property type="molecule type" value="Genomic_DNA"/>
</dbReference>
<protein>
    <recommendedName>
        <fullName evidence="1">Anti sigma-E protein RseA N-terminal domain-containing protein</fullName>
    </recommendedName>
</protein>
<dbReference type="Gene3D" id="1.10.10.880">
    <property type="entry name" value="Anti sigma-E protein RseA, N-terminal domain"/>
    <property type="match status" value="1"/>
</dbReference>
<reference evidence="3" key="1">
    <citation type="submission" date="2019-02" db="EMBL/GenBank/DDBJ databases">
        <title>Complete genome sequence of Rhodoferax sp. Gr-4.</title>
        <authorList>
            <person name="Jin L."/>
        </authorList>
    </citation>
    <scope>NUCLEOTIDE SEQUENCE [LARGE SCALE GENOMIC DNA]</scope>
    <source>
        <strain evidence="3">Gr-4</strain>
    </source>
</reference>
<dbReference type="InterPro" id="IPR005572">
    <property type="entry name" value="Anti-sigma_E_RseA_N"/>
</dbReference>
<dbReference type="GO" id="GO:0016989">
    <property type="term" value="F:sigma factor antagonist activity"/>
    <property type="evidence" value="ECO:0007669"/>
    <property type="project" value="InterPro"/>
</dbReference>
<dbReference type="InterPro" id="IPR036147">
    <property type="entry name" value="Anti-sigma_E_RseA_N_sf"/>
</dbReference>
<evidence type="ECO:0000313" key="2">
    <source>
        <dbReference type="EMBL" id="QDL55424.1"/>
    </source>
</evidence>
<dbReference type="RefSeq" id="WP_142812582.1">
    <property type="nucleotide sequence ID" value="NZ_CP036282.1"/>
</dbReference>
<gene>
    <name evidence="2" type="ORF">EXZ61_15285</name>
</gene>
<dbReference type="Proteomes" id="UP000317365">
    <property type="component" value="Chromosome"/>
</dbReference>
<feature type="domain" description="Anti sigma-E protein RseA N-terminal" evidence="1">
    <location>
        <begin position="12"/>
        <end position="82"/>
    </location>
</feature>
<evidence type="ECO:0000313" key="3">
    <source>
        <dbReference type="Proteomes" id="UP000317365"/>
    </source>
</evidence>
<dbReference type="SUPFAM" id="SSF89069">
    <property type="entry name" value="N-terminal, cytoplasmic domain of anti-sigmaE factor RseA"/>
    <property type="match status" value="1"/>
</dbReference>
<reference evidence="3" key="2">
    <citation type="journal article" date="2020" name="Int. J. Syst. Evol. Microbiol.">
        <title>Genomic insights into a novel species Rhodoferax aquaticus sp. nov., isolated from freshwater.</title>
        <authorList>
            <person name="Li T."/>
            <person name="Zhuo Y."/>
            <person name="Jin C.Z."/>
            <person name="Wu X."/>
            <person name="Ko S.R."/>
            <person name="Jin F.J."/>
            <person name="Ahn C.Y."/>
            <person name="Oh H.M."/>
            <person name="Lee H.G."/>
            <person name="Jin L."/>
        </authorList>
    </citation>
    <scope>NUCLEOTIDE SEQUENCE [LARGE SCALE GENOMIC DNA]</scope>
    <source>
        <strain evidence="3">Gr-4</strain>
    </source>
</reference>
<dbReference type="Pfam" id="PF03872">
    <property type="entry name" value="RseA_N"/>
    <property type="match status" value="1"/>
</dbReference>
<dbReference type="AlphaFoldDB" id="A0A515ERY6"/>
<dbReference type="KEGG" id="rhg:EXZ61_15285"/>
<accession>A0A515ERY6</accession>